<keyword evidence="4" id="KW-1185">Reference proteome</keyword>
<sequence length="331" mass="37574">MHRNRSYKNKKKREDKKPKQSREDICAKACIREHNRLMKMNECYDQLRDQLDINPSTSKANTLVEAVQYIKMLKHVLEVPQEEDDGNDANGGQVTEPQMDDLETAQELEQQYTLKEDFRAILPAEKQDMSLSKLGEEMPYFIKLLSLTGTQKTSEPDAEPCTEPENCTTVSCKPSPLVDDEETTAQEEVAEQTPNDLTNETDAQQEPCFTTNSFNFLIKNLLSLPSDDSDESTDENELLCPPMKDEGNETQGVLPCSTQTADSFPAVQEPEQTDTEHSLVVLLDADLDEAGFEWLDRNLTECDEFFSDHNVLIELDIDGQGFEELFGYTNH</sequence>
<feature type="region of interest" description="Disordered" evidence="1">
    <location>
        <begin position="1"/>
        <end position="22"/>
    </location>
</feature>
<dbReference type="InterPro" id="IPR011598">
    <property type="entry name" value="bHLH_dom"/>
</dbReference>
<reference evidence="3" key="2">
    <citation type="submission" date="2020-05" db="UniProtKB">
        <authorList>
            <consortium name="EnsemblMetazoa"/>
        </authorList>
    </citation>
    <scope>IDENTIFICATION</scope>
    <source>
        <strain evidence="3">maculatus3</strain>
    </source>
</reference>
<dbReference type="EnsemblMetazoa" id="AMAM010780-RA">
    <property type="protein sequence ID" value="AMAM010780-PA"/>
    <property type="gene ID" value="AMAM010780"/>
</dbReference>
<dbReference type="InterPro" id="IPR036638">
    <property type="entry name" value="HLH_DNA-bd_sf"/>
</dbReference>
<accession>A0A182SPE1</accession>
<evidence type="ECO:0000256" key="1">
    <source>
        <dbReference type="SAM" id="MobiDB-lite"/>
    </source>
</evidence>
<evidence type="ECO:0000313" key="3">
    <source>
        <dbReference type="EnsemblMetazoa" id="AMAM010780-PA"/>
    </source>
</evidence>
<dbReference type="Proteomes" id="UP000075901">
    <property type="component" value="Unassembled WGS sequence"/>
</dbReference>
<evidence type="ECO:0000259" key="2">
    <source>
        <dbReference type="PROSITE" id="PS50888"/>
    </source>
</evidence>
<organism evidence="3 4">
    <name type="scientific">Anopheles maculatus</name>
    <dbReference type="NCBI Taxonomy" id="74869"/>
    <lineage>
        <taxon>Eukaryota</taxon>
        <taxon>Metazoa</taxon>
        <taxon>Ecdysozoa</taxon>
        <taxon>Arthropoda</taxon>
        <taxon>Hexapoda</taxon>
        <taxon>Insecta</taxon>
        <taxon>Pterygota</taxon>
        <taxon>Neoptera</taxon>
        <taxon>Endopterygota</taxon>
        <taxon>Diptera</taxon>
        <taxon>Nematocera</taxon>
        <taxon>Culicoidea</taxon>
        <taxon>Culicidae</taxon>
        <taxon>Anophelinae</taxon>
        <taxon>Anopheles</taxon>
        <taxon>Anopheles maculatus group</taxon>
    </lineage>
</organism>
<dbReference type="AlphaFoldDB" id="A0A182SPE1"/>
<feature type="domain" description="BHLH" evidence="2">
    <location>
        <begin position="24"/>
        <end position="73"/>
    </location>
</feature>
<dbReference type="GO" id="GO:0046983">
    <property type="term" value="F:protein dimerization activity"/>
    <property type="evidence" value="ECO:0007669"/>
    <property type="project" value="InterPro"/>
</dbReference>
<feature type="region of interest" description="Disordered" evidence="1">
    <location>
        <begin position="151"/>
        <end position="199"/>
    </location>
</feature>
<feature type="compositionally biased region" description="Basic residues" evidence="1">
    <location>
        <begin position="1"/>
        <end position="14"/>
    </location>
</feature>
<dbReference type="SUPFAM" id="SSF47459">
    <property type="entry name" value="HLH, helix-loop-helix DNA-binding domain"/>
    <property type="match status" value="1"/>
</dbReference>
<dbReference type="PROSITE" id="PS50888">
    <property type="entry name" value="BHLH"/>
    <property type="match status" value="1"/>
</dbReference>
<name>A0A182SPE1_9DIPT</name>
<dbReference type="SMART" id="SM00353">
    <property type="entry name" value="HLH"/>
    <property type="match status" value="1"/>
</dbReference>
<dbReference type="Pfam" id="PF00010">
    <property type="entry name" value="HLH"/>
    <property type="match status" value="1"/>
</dbReference>
<feature type="compositionally biased region" description="Acidic residues" evidence="1">
    <location>
        <begin position="178"/>
        <end position="190"/>
    </location>
</feature>
<protein>
    <recommendedName>
        <fullName evidence="2">BHLH domain-containing protein</fullName>
    </recommendedName>
</protein>
<dbReference type="Gene3D" id="4.10.280.10">
    <property type="entry name" value="Helix-loop-helix DNA-binding domain"/>
    <property type="match status" value="1"/>
</dbReference>
<dbReference type="CDD" id="cd00083">
    <property type="entry name" value="bHLH_SF"/>
    <property type="match status" value="1"/>
</dbReference>
<evidence type="ECO:0000313" key="4">
    <source>
        <dbReference type="Proteomes" id="UP000075901"/>
    </source>
</evidence>
<reference evidence="4" key="1">
    <citation type="submission" date="2013-09" db="EMBL/GenBank/DDBJ databases">
        <title>The Genome Sequence of Anopheles maculatus species B.</title>
        <authorList>
            <consortium name="The Broad Institute Genomics Platform"/>
            <person name="Neafsey D.E."/>
            <person name="Besansky N."/>
            <person name="Howell P."/>
            <person name="Walton C."/>
            <person name="Young S.K."/>
            <person name="Zeng Q."/>
            <person name="Gargeya S."/>
            <person name="Fitzgerald M."/>
            <person name="Haas B."/>
            <person name="Abouelleil A."/>
            <person name="Allen A.W."/>
            <person name="Alvarado L."/>
            <person name="Arachchi H.M."/>
            <person name="Berlin A.M."/>
            <person name="Chapman S.B."/>
            <person name="Gainer-Dewar J."/>
            <person name="Goldberg J."/>
            <person name="Griggs A."/>
            <person name="Gujja S."/>
            <person name="Hansen M."/>
            <person name="Howarth C."/>
            <person name="Imamovic A."/>
            <person name="Ireland A."/>
            <person name="Larimer J."/>
            <person name="McCowan C."/>
            <person name="Murphy C."/>
            <person name="Pearson M."/>
            <person name="Poon T.W."/>
            <person name="Priest M."/>
            <person name="Roberts A."/>
            <person name="Saif S."/>
            <person name="Shea T."/>
            <person name="Sisk P."/>
            <person name="Sykes S."/>
            <person name="Wortman J."/>
            <person name="Nusbaum C."/>
            <person name="Birren B."/>
        </authorList>
    </citation>
    <scope>NUCLEOTIDE SEQUENCE [LARGE SCALE GENOMIC DNA]</scope>
    <source>
        <strain evidence="4">maculatus3</strain>
    </source>
</reference>
<dbReference type="VEuPathDB" id="VectorBase:AMAM010780"/>
<proteinExistence type="predicted"/>